<comment type="caution">
    <text evidence="2">The sequence shown here is derived from an EMBL/GenBank/DDBJ whole genome shotgun (WGS) entry which is preliminary data.</text>
</comment>
<evidence type="ECO:0000313" key="4">
    <source>
        <dbReference type="Proteomes" id="UP000324748"/>
    </source>
</evidence>
<name>A0A5B0MWT4_PUCGR</name>
<sequence>MKEEFNLEGLGDSHIKITGRDVAIISIEEITGVDSFLVTQETGPLLLGKPSDMKSEGPSVKGDHSWFSLL</sequence>
<dbReference type="Proteomes" id="UP000325313">
    <property type="component" value="Unassembled WGS sequence"/>
</dbReference>
<dbReference type="EMBL" id="VDEP01000442">
    <property type="protein sequence ID" value="KAA1080269.1"/>
    <property type="molecule type" value="Genomic_DNA"/>
</dbReference>
<evidence type="ECO:0000313" key="2">
    <source>
        <dbReference type="EMBL" id="KAA1080269.1"/>
    </source>
</evidence>
<proteinExistence type="predicted"/>
<evidence type="ECO:0000313" key="5">
    <source>
        <dbReference type="Proteomes" id="UP000325313"/>
    </source>
</evidence>
<evidence type="ECO:0000313" key="3">
    <source>
        <dbReference type="EMBL" id="KAA1103999.1"/>
    </source>
</evidence>
<accession>A0A5B0MWT4</accession>
<dbReference type="Proteomes" id="UP000324748">
    <property type="component" value="Unassembled WGS sequence"/>
</dbReference>
<dbReference type="AlphaFoldDB" id="A0A5B0MWT4"/>
<evidence type="ECO:0000256" key="1">
    <source>
        <dbReference type="SAM" id="MobiDB-lite"/>
    </source>
</evidence>
<gene>
    <name evidence="3" type="ORF">PGT21_007013</name>
    <name evidence="2" type="ORF">PGTUg99_027691</name>
</gene>
<keyword evidence="4" id="KW-1185">Reference proteome</keyword>
<dbReference type="EMBL" id="VSWC01000041">
    <property type="protein sequence ID" value="KAA1103999.1"/>
    <property type="molecule type" value="Genomic_DNA"/>
</dbReference>
<organism evidence="2 5">
    <name type="scientific">Puccinia graminis f. sp. tritici</name>
    <dbReference type="NCBI Taxonomy" id="56615"/>
    <lineage>
        <taxon>Eukaryota</taxon>
        <taxon>Fungi</taxon>
        <taxon>Dikarya</taxon>
        <taxon>Basidiomycota</taxon>
        <taxon>Pucciniomycotina</taxon>
        <taxon>Pucciniomycetes</taxon>
        <taxon>Pucciniales</taxon>
        <taxon>Pucciniaceae</taxon>
        <taxon>Puccinia</taxon>
    </lineage>
</organism>
<protein>
    <submittedName>
        <fullName evidence="2">Uncharacterized protein</fullName>
    </submittedName>
</protein>
<feature type="region of interest" description="Disordered" evidence="1">
    <location>
        <begin position="48"/>
        <end position="70"/>
    </location>
</feature>
<reference evidence="4 5" key="1">
    <citation type="submission" date="2019-05" db="EMBL/GenBank/DDBJ databases">
        <title>Emergence of the Ug99 lineage of the wheat stem rust pathogen through somatic hybridization.</title>
        <authorList>
            <person name="Li F."/>
            <person name="Upadhyaya N.M."/>
            <person name="Sperschneider J."/>
            <person name="Matny O."/>
            <person name="Nguyen-Phuc H."/>
            <person name="Mago R."/>
            <person name="Raley C."/>
            <person name="Miller M.E."/>
            <person name="Silverstein K.A.T."/>
            <person name="Henningsen E."/>
            <person name="Hirsch C.D."/>
            <person name="Visser B."/>
            <person name="Pretorius Z.A."/>
            <person name="Steffenson B.J."/>
            <person name="Schwessinger B."/>
            <person name="Dodds P.N."/>
            <person name="Figueroa M."/>
        </authorList>
    </citation>
    <scope>NUCLEOTIDE SEQUENCE [LARGE SCALE GENOMIC DNA]</scope>
    <source>
        <strain evidence="3">21-0</strain>
        <strain evidence="2 5">Ug99</strain>
    </source>
</reference>